<dbReference type="Pfam" id="PF10722">
    <property type="entry name" value="YbjN"/>
    <property type="match status" value="1"/>
</dbReference>
<dbReference type="EMBL" id="CP023737">
    <property type="protein sequence ID" value="ATQ66862.1"/>
    <property type="molecule type" value="Genomic_DNA"/>
</dbReference>
<proteinExistence type="predicted"/>
<accession>A0A2D2CVN6</accession>
<dbReference type="InterPro" id="IPR019660">
    <property type="entry name" value="Put_sensory_transdc_reg_YbjN"/>
</dbReference>
<dbReference type="STRING" id="595536.GCA_000178815_00476"/>
<gene>
    <name evidence="1" type="ORF">CQW49_02345</name>
</gene>
<protein>
    <submittedName>
        <fullName evidence="1">YbjN domain-containing protein</fullName>
    </submittedName>
</protein>
<evidence type="ECO:0000313" key="2">
    <source>
        <dbReference type="Proteomes" id="UP000230709"/>
    </source>
</evidence>
<keyword evidence="2" id="KW-1185">Reference proteome</keyword>
<dbReference type="Proteomes" id="UP000230709">
    <property type="component" value="Chromosome"/>
</dbReference>
<reference evidence="2" key="1">
    <citation type="submission" date="2017-10" db="EMBL/GenBank/DDBJ databases">
        <title>Completed PacBio SMRT sequence of Methylosinus trichosporium OB3b reveals presence of a third large plasmid.</title>
        <authorList>
            <person name="Charles T.C."/>
            <person name="Lynch M.D.J."/>
            <person name="Heil J.R."/>
            <person name="Cheng J."/>
        </authorList>
    </citation>
    <scope>NUCLEOTIDE SEQUENCE [LARGE SCALE GENOMIC DNA]</scope>
    <source>
        <strain evidence="2">OB3b</strain>
    </source>
</reference>
<dbReference type="KEGG" id="mtw:CQW49_02345"/>
<evidence type="ECO:0000313" key="1">
    <source>
        <dbReference type="EMBL" id="ATQ66862.1"/>
    </source>
</evidence>
<name>A0A2D2CVN6_METT3</name>
<organism evidence="1 2">
    <name type="scientific">Methylosinus trichosporium (strain ATCC 35070 / NCIMB 11131 / UNIQEM 75 / OB3b)</name>
    <dbReference type="NCBI Taxonomy" id="595536"/>
    <lineage>
        <taxon>Bacteria</taxon>
        <taxon>Pseudomonadati</taxon>
        <taxon>Pseudomonadota</taxon>
        <taxon>Alphaproteobacteria</taxon>
        <taxon>Hyphomicrobiales</taxon>
        <taxon>Methylocystaceae</taxon>
        <taxon>Methylosinus</taxon>
    </lineage>
</organism>
<dbReference type="AlphaFoldDB" id="A0A2D2CVN6"/>
<sequence>MSDMTIASLTLDELRELVQQAGYRVETATDPVAAVPYLRSATSGLSFDIRPGSRLAGEGEARFVDIALVCVLQIGGEAPAELINGWNVARRFARLQSGGAFVALCMDVSAVGGVTRAHLRAQIEVWDRLVQDLVVYLREGLRAPAAAPAPR</sequence>